<dbReference type="InParanoid" id="A0A0D0CMK7"/>
<dbReference type="HOGENOM" id="CLU_001324_3_3_1"/>
<feature type="non-terminal residue" evidence="2">
    <location>
        <position position="184"/>
    </location>
</feature>
<accession>A0A0D0CMK7</accession>
<dbReference type="InterPro" id="IPR025476">
    <property type="entry name" value="Helitron_helicase-like"/>
</dbReference>
<gene>
    <name evidence="2" type="ORF">PAXRUDRAFT_124858</name>
</gene>
<dbReference type="EMBL" id="KN831638">
    <property type="protein sequence ID" value="KIK71806.1"/>
    <property type="molecule type" value="Genomic_DNA"/>
</dbReference>
<reference evidence="2 3" key="1">
    <citation type="submission" date="2014-04" db="EMBL/GenBank/DDBJ databases">
        <authorList>
            <consortium name="DOE Joint Genome Institute"/>
            <person name="Kuo A."/>
            <person name="Kohler A."/>
            <person name="Jargeat P."/>
            <person name="Nagy L.G."/>
            <person name="Floudas D."/>
            <person name="Copeland A."/>
            <person name="Barry K.W."/>
            <person name="Cichocki N."/>
            <person name="Veneault-Fourrey C."/>
            <person name="LaButti K."/>
            <person name="Lindquist E.A."/>
            <person name="Lipzen A."/>
            <person name="Lundell T."/>
            <person name="Morin E."/>
            <person name="Murat C."/>
            <person name="Sun H."/>
            <person name="Tunlid A."/>
            <person name="Henrissat B."/>
            <person name="Grigoriev I.V."/>
            <person name="Hibbett D.S."/>
            <person name="Martin F."/>
            <person name="Nordberg H.P."/>
            <person name="Cantor M.N."/>
            <person name="Hua S.X."/>
        </authorList>
    </citation>
    <scope>NUCLEOTIDE SEQUENCE [LARGE SCALE GENOMIC DNA]</scope>
    <source>
        <strain evidence="2 3">Ve08.2h10</strain>
    </source>
</reference>
<keyword evidence="3" id="KW-1185">Reference proteome</keyword>
<name>A0A0D0CMK7_9AGAM</name>
<protein>
    <recommendedName>
        <fullName evidence="1">Helitron helicase-like domain-containing protein</fullName>
    </recommendedName>
</protein>
<feature type="non-terminal residue" evidence="2">
    <location>
        <position position="1"/>
    </location>
</feature>
<dbReference type="Pfam" id="PF14214">
    <property type="entry name" value="Helitron_like_N"/>
    <property type="match status" value="1"/>
</dbReference>
<dbReference type="PANTHER" id="PTHR45786">
    <property type="entry name" value="DNA BINDING PROTEIN-LIKE"/>
    <property type="match status" value="1"/>
</dbReference>
<reference evidence="3" key="2">
    <citation type="submission" date="2015-01" db="EMBL/GenBank/DDBJ databases">
        <title>Evolutionary Origins and Diversification of the Mycorrhizal Mutualists.</title>
        <authorList>
            <consortium name="DOE Joint Genome Institute"/>
            <consortium name="Mycorrhizal Genomics Consortium"/>
            <person name="Kohler A."/>
            <person name="Kuo A."/>
            <person name="Nagy L.G."/>
            <person name="Floudas D."/>
            <person name="Copeland A."/>
            <person name="Barry K.W."/>
            <person name="Cichocki N."/>
            <person name="Veneault-Fourrey C."/>
            <person name="LaButti K."/>
            <person name="Lindquist E.A."/>
            <person name="Lipzen A."/>
            <person name="Lundell T."/>
            <person name="Morin E."/>
            <person name="Murat C."/>
            <person name="Riley R."/>
            <person name="Ohm R."/>
            <person name="Sun H."/>
            <person name="Tunlid A."/>
            <person name="Henrissat B."/>
            <person name="Grigoriev I.V."/>
            <person name="Hibbett D.S."/>
            <person name="Martin F."/>
        </authorList>
    </citation>
    <scope>NUCLEOTIDE SEQUENCE [LARGE SCALE GENOMIC DNA]</scope>
    <source>
        <strain evidence="3">Ve08.2h10</strain>
    </source>
</reference>
<organism evidence="2 3">
    <name type="scientific">Paxillus rubicundulus Ve08.2h10</name>
    <dbReference type="NCBI Taxonomy" id="930991"/>
    <lineage>
        <taxon>Eukaryota</taxon>
        <taxon>Fungi</taxon>
        <taxon>Dikarya</taxon>
        <taxon>Basidiomycota</taxon>
        <taxon>Agaricomycotina</taxon>
        <taxon>Agaricomycetes</taxon>
        <taxon>Agaricomycetidae</taxon>
        <taxon>Boletales</taxon>
        <taxon>Paxilineae</taxon>
        <taxon>Paxillaceae</taxon>
        <taxon>Paxillus</taxon>
    </lineage>
</organism>
<evidence type="ECO:0000313" key="2">
    <source>
        <dbReference type="EMBL" id="KIK71806.1"/>
    </source>
</evidence>
<dbReference type="Proteomes" id="UP000054538">
    <property type="component" value="Unassembled WGS sequence"/>
</dbReference>
<dbReference type="OrthoDB" id="3366231at2759"/>
<dbReference type="PANTHER" id="PTHR45786:SF74">
    <property type="entry name" value="ATP-DEPENDENT DNA HELICASE"/>
    <property type="match status" value="1"/>
</dbReference>
<dbReference type="AlphaFoldDB" id="A0A0D0CMK7"/>
<evidence type="ECO:0000313" key="3">
    <source>
        <dbReference type="Proteomes" id="UP000054538"/>
    </source>
</evidence>
<proteinExistence type="predicted"/>
<feature type="domain" description="Helitron helicase-like" evidence="1">
    <location>
        <begin position="5"/>
        <end position="184"/>
    </location>
</feature>
<evidence type="ECO:0000259" key="1">
    <source>
        <dbReference type="Pfam" id="PF14214"/>
    </source>
</evidence>
<dbReference type="STRING" id="930991.A0A0D0CMK7"/>
<sequence>IEPHNLFYGGWLFQQYVCDAWASVEQSYLTWIVNNQKRIRAELYSGLQDCVAQDPDVHLGDVGRNIVLPSSHSGSQRHMQQLLQDSLAICRDCQRPDIFLTMSANPDWPEIHTNILPGNPLSFSHFIIIGQKSIDCPDLVAHVFFQKEQALLKKVRNGCFGAVAGLVYNIEYQKRGLPHMHLLI</sequence>